<feature type="compositionally biased region" description="Low complexity" evidence="2">
    <location>
        <begin position="48"/>
        <end position="64"/>
    </location>
</feature>
<keyword evidence="1" id="KW-0175">Coiled coil</keyword>
<feature type="region of interest" description="Disordered" evidence="2">
    <location>
        <begin position="182"/>
        <end position="217"/>
    </location>
</feature>
<feature type="compositionally biased region" description="Polar residues" evidence="2">
    <location>
        <begin position="74"/>
        <end position="84"/>
    </location>
</feature>
<feature type="compositionally biased region" description="Polar residues" evidence="2">
    <location>
        <begin position="190"/>
        <end position="207"/>
    </location>
</feature>
<feature type="region of interest" description="Disordered" evidence="2">
    <location>
        <begin position="1"/>
        <end position="107"/>
    </location>
</feature>
<feature type="coiled-coil region" evidence="1">
    <location>
        <begin position="144"/>
        <end position="171"/>
    </location>
</feature>
<evidence type="ECO:0000313" key="3">
    <source>
        <dbReference type="EMBL" id="KAK3283690.1"/>
    </source>
</evidence>
<dbReference type="AlphaFoldDB" id="A0AAE0GSQ6"/>
<proteinExistence type="predicted"/>
<dbReference type="Proteomes" id="UP001190700">
    <property type="component" value="Unassembled WGS sequence"/>
</dbReference>
<feature type="compositionally biased region" description="Polar residues" evidence="2">
    <location>
        <begin position="29"/>
        <end position="47"/>
    </location>
</feature>
<name>A0AAE0GSQ6_9CHLO</name>
<evidence type="ECO:0000256" key="2">
    <source>
        <dbReference type="SAM" id="MobiDB-lite"/>
    </source>
</evidence>
<comment type="caution">
    <text evidence="3">The sequence shown here is derived from an EMBL/GenBank/DDBJ whole genome shotgun (WGS) entry which is preliminary data.</text>
</comment>
<dbReference type="EMBL" id="LGRX02002681">
    <property type="protein sequence ID" value="KAK3283690.1"/>
    <property type="molecule type" value="Genomic_DNA"/>
</dbReference>
<reference evidence="3 4" key="1">
    <citation type="journal article" date="2015" name="Genome Biol. Evol.">
        <title>Comparative Genomics of a Bacterivorous Green Alga Reveals Evolutionary Causalities and Consequences of Phago-Mixotrophic Mode of Nutrition.</title>
        <authorList>
            <person name="Burns J.A."/>
            <person name="Paasch A."/>
            <person name="Narechania A."/>
            <person name="Kim E."/>
        </authorList>
    </citation>
    <scope>NUCLEOTIDE SEQUENCE [LARGE SCALE GENOMIC DNA]</scope>
    <source>
        <strain evidence="3 4">PLY_AMNH</strain>
    </source>
</reference>
<protein>
    <submittedName>
        <fullName evidence="3">Uncharacterized protein</fullName>
    </submittedName>
</protein>
<sequence length="284" mass="30819">MPVEDKKPSMQLTPTRARPNAKPAVRPAQSPTRQLVPSSRIQRTTPGSAQSSARSVSQRAVNSANPSKRELPRLNSSSTNQTTDSGRRIRNADRLAADGKKEAGVSDWRSDDAVQVWYKNVQLRNSNAKAKAIRQASMDANWILQRRAKQMKEIRERAKAEQAELDAAARLAMANGASLLGGGPAAAPKQMSTPTTKSAGGTQANKSNESDEPKPQLATNYFIPPTLAWQAPPILPDKAKNHTKDVAIWVGPGLFVQKTVAVKHSDGIIPIQHENAKHPTQRLA</sequence>
<organism evidence="3 4">
    <name type="scientific">Cymbomonas tetramitiformis</name>
    <dbReference type="NCBI Taxonomy" id="36881"/>
    <lineage>
        <taxon>Eukaryota</taxon>
        <taxon>Viridiplantae</taxon>
        <taxon>Chlorophyta</taxon>
        <taxon>Pyramimonadophyceae</taxon>
        <taxon>Pyramimonadales</taxon>
        <taxon>Pyramimonadaceae</taxon>
        <taxon>Cymbomonas</taxon>
    </lineage>
</organism>
<evidence type="ECO:0000313" key="4">
    <source>
        <dbReference type="Proteomes" id="UP001190700"/>
    </source>
</evidence>
<feature type="compositionally biased region" description="Basic and acidic residues" evidence="2">
    <location>
        <begin position="85"/>
        <end position="107"/>
    </location>
</feature>
<keyword evidence="4" id="KW-1185">Reference proteome</keyword>
<evidence type="ECO:0000256" key="1">
    <source>
        <dbReference type="SAM" id="Coils"/>
    </source>
</evidence>
<accession>A0AAE0GSQ6</accession>
<gene>
    <name evidence="3" type="ORF">CYMTET_8626</name>
</gene>